<keyword evidence="8 10" id="KW-0675">Receptor</keyword>
<comment type="subcellular location">
    <subcellularLocation>
        <location evidence="1 10">Cell membrane</location>
        <topology evidence="1 10">Multi-pass membrane protein</topology>
    </subcellularLocation>
</comment>
<evidence type="ECO:0000256" key="10">
    <source>
        <dbReference type="RuleBase" id="RU351113"/>
    </source>
</evidence>
<accession>A0AA39F8Y7</accession>
<proteinExistence type="inferred from homology"/>
<gene>
    <name evidence="11" type="ORF">PV328_003588</name>
</gene>
<organism evidence="11 12">
    <name type="scientific">Microctonus aethiopoides</name>
    <dbReference type="NCBI Taxonomy" id="144406"/>
    <lineage>
        <taxon>Eukaryota</taxon>
        <taxon>Metazoa</taxon>
        <taxon>Ecdysozoa</taxon>
        <taxon>Arthropoda</taxon>
        <taxon>Hexapoda</taxon>
        <taxon>Insecta</taxon>
        <taxon>Pterygota</taxon>
        <taxon>Neoptera</taxon>
        <taxon>Endopterygota</taxon>
        <taxon>Hymenoptera</taxon>
        <taxon>Apocrita</taxon>
        <taxon>Ichneumonoidea</taxon>
        <taxon>Braconidae</taxon>
        <taxon>Euphorinae</taxon>
        <taxon>Microctonus</taxon>
    </lineage>
</organism>
<reference evidence="11" key="1">
    <citation type="journal article" date="2023" name="bioRxiv">
        <title>Scaffold-level genome assemblies of two parasitoid biocontrol wasps reveal the parthenogenesis mechanism and an associated novel virus.</title>
        <authorList>
            <person name="Inwood S."/>
            <person name="Skelly J."/>
            <person name="Guhlin J."/>
            <person name="Harrop T."/>
            <person name="Goldson S."/>
            <person name="Dearden P."/>
        </authorList>
    </citation>
    <scope>NUCLEOTIDE SEQUENCE</scope>
    <source>
        <strain evidence="11">Irish</strain>
        <tissue evidence="11">Whole body</tissue>
    </source>
</reference>
<dbReference type="Pfam" id="PF02949">
    <property type="entry name" value="7tm_6"/>
    <property type="match status" value="2"/>
</dbReference>
<comment type="similarity">
    <text evidence="10">Belongs to the insect chemoreceptor superfamily. Heteromeric odorant receptor channel (TC 1.A.69) family.</text>
</comment>
<evidence type="ECO:0000256" key="4">
    <source>
        <dbReference type="ARBA" id="ARBA00022692"/>
    </source>
</evidence>
<evidence type="ECO:0000256" key="3">
    <source>
        <dbReference type="ARBA" id="ARBA00022606"/>
    </source>
</evidence>
<sequence length="411" mass="47035">MIAISNELWNSDTSFELLIYKIILWPLGIWPLNRGEIFSEIRLAATCICLDIEMWKNCHGFEDKLDIFVLSIFALLACEKGLLVRYHQDKIYSNVVSAVEDWNKLSIKDNLKNRKIMMQHARISRIVCISLMGPASGGTLSWIILALPLPIFKMENNTDIIRNYPLRTACIFDSATTSTIYYVIFILQIYQLVATCLGNCGNDVFFFGLSMHLCGQLEILKSEFRTLVSEKAIEKNQKRYGGDYLTSQNEELAFAAYESMWYKCPLKTMKNIAFIISRASKPINITAGKFVQMTLPTFMDILKLAVSYMSVLPDPEIINSGMQLIYKKGLKETFSSYEFYAEAIASGFFDTLIILHKLFPDSKREGMFKLPTLAQNFLSYNATEQFYEAIYNETNGKSYHGHKKVARIKIC</sequence>
<dbReference type="PANTHER" id="PTHR21137">
    <property type="entry name" value="ODORANT RECEPTOR"/>
    <property type="match status" value="1"/>
</dbReference>
<evidence type="ECO:0000256" key="8">
    <source>
        <dbReference type="ARBA" id="ARBA00023170"/>
    </source>
</evidence>
<keyword evidence="5 10" id="KW-0552">Olfaction</keyword>
<reference evidence="11" key="2">
    <citation type="submission" date="2023-03" db="EMBL/GenBank/DDBJ databases">
        <authorList>
            <person name="Inwood S.N."/>
            <person name="Skelly J.G."/>
            <person name="Guhlin J."/>
            <person name="Harrop T.W.R."/>
            <person name="Goldson S.G."/>
            <person name="Dearden P.K."/>
        </authorList>
    </citation>
    <scope>NUCLEOTIDE SEQUENCE</scope>
    <source>
        <strain evidence="11">Irish</strain>
        <tissue evidence="11">Whole body</tissue>
    </source>
</reference>
<comment type="caution">
    <text evidence="10">Lacks conserved residue(s) required for the propagation of feature annotation.</text>
</comment>
<dbReference type="GO" id="GO:0004984">
    <property type="term" value="F:olfactory receptor activity"/>
    <property type="evidence" value="ECO:0007669"/>
    <property type="project" value="InterPro"/>
</dbReference>
<keyword evidence="4 10" id="KW-0812">Transmembrane</keyword>
<evidence type="ECO:0000256" key="6">
    <source>
        <dbReference type="ARBA" id="ARBA00022989"/>
    </source>
</evidence>
<evidence type="ECO:0000256" key="2">
    <source>
        <dbReference type="ARBA" id="ARBA00022475"/>
    </source>
</evidence>
<name>A0AA39F8Y7_9HYME</name>
<keyword evidence="9 10" id="KW-0807">Transducer</keyword>
<comment type="caution">
    <text evidence="11">The sequence shown here is derived from an EMBL/GenBank/DDBJ whole genome shotgun (WGS) entry which is preliminary data.</text>
</comment>
<evidence type="ECO:0000256" key="7">
    <source>
        <dbReference type="ARBA" id="ARBA00023136"/>
    </source>
</evidence>
<dbReference type="AlphaFoldDB" id="A0AA39F8Y7"/>
<dbReference type="GO" id="GO:0007165">
    <property type="term" value="P:signal transduction"/>
    <property type="evidence" value="ECO:0007669"/>
    <property type="project" value="UniProtKB-KW"/>
</dbReference>
<keyword evidence="2" id="KW-1003">Cell membrane</keyword>
<evidence type="ECO:0000256" key="1">
    <source>
        <dbReference type="ARBA" id="ARBA00004651"/>
    </source>
</evidence>
<dbReference type="EMBL" id="JAQQBS010001422">
    <property type="protein sequence ID" value="KAK0165031.1"/>
    <property type="molecule type" value="Genomic_DNA"/>
</dbReference>
<keyword evidence="3 10" id="KW-0716">Sensory transduction</keyword>
<protein>
    <recommendedName>
        <fullName evidence="10">Odorant receptor</fullName>
    </recommendedName>
</protein>
<dbReference type="GO" id="GO:0005549">
    <property type="term" value="F:odorant binding"/>
    <property type="evidence" value="ECO:0007669"/>
    <property type="project" value="InterPro"/>
</dbReference>
<evidence type="ECO:0000256" key="5">
    <source>
        <dbReference type="ARBA" id="ARBA00022725"/>
    </source>
</evidence>
<keyword evidence="12" id="KW-1185">Reference proteome</keyword>
<evidence type="ECO:0000256" key="9">
    <source>
        <dbReference type="ARBA" id="ARBA00023224"/>
    </source>
</evidence>
<feature type="transmembrane region" description="Helical" evidence="10">
    <location>
        <begin position="123"/>
        <end position="147"/>
    </location>
</feature>
<dbReference type="PANTHER" id="PTHR21137:SF35">
    <property type="entry name" value="ODORANT RECEPTOR 19A-RELATED"/>
    <property type="match status" value="1"/>
</dbReference>
<keyword evidence="7 10" id="KW-0472">Membrane</keyword>
<dbReference type="GO" id="GO:0005886">
    <property type="term" value="C:plasma membrane"/>
    <property type="evidence" value="ECO:0007669"/>
    <property type="project" value="UniProtKB-SubCell"/>
</dbReference>
<evidence type="ECO:0000313" key="11">
    <source>
        <dbReference type="EMBL" id="KAK0165031.1"/>
    </source>
</evidence>
<dbReference type="InterPro" id="IPR004117">
    <property type="entry name" value="7tm6_olfct_rcpt"/>
</dbReference>
<dbReference type="Proteomes" id="UP001168990">
    <property type="component" value="Unassembled WGS sequence"/>
</dbReference>
<evidence type="ECO:0000313" key="12">
    <source>
        <dbReference type="Proteomes" id="UP001168990"/>
    </source>
</evidence>
<keyword evidence="6 10" id="KW-1133">Transmembrane helix</keyword>